<dbReference type="Gene3D" id="3.40.50.11270">
    <property type="match status" value="1"/>
</dbReference>
<dbReference type="EMBL" id="BSDY01000020">
    <property type="protein sequence ID" value="GLI57564.1"/>
    <property type="molecule type" value="Genomic_DNA"/>
</dbReference>
<comment type="pathway">
    <text evidence="5">Isoprenoid biosynthesis; isopentenyl diphosphate biosynthesis via DXP pathway; isopentenyl diphosphate from 1-deoxy-D-xylulose 5-phosphate: step 6/6.</text>
</comment>
<gene>
    <name evidence="5" type="primary">ispH</name>
    <name evidence="6" type="ORF">PM10SUCC1_30780</name>
</gene>
<dbReference type="PANTHER" id="PTHR30426">
    <property type="entry name" value="4-HYDROXY-3-METHYLBUT-2-ENYL DIPHOSPHATE REDUCTASE"/>
    <property type="match status" value="1"/>
</dbReference>
<dbReference type="GO" id="GO:0019288">
    <property type="term" value="P:isopentenyl diphosphate biosynthetic process, methylerythritol 4-phosphate pathway"/>
    <property type="evidence" value="ECO:0007669"/>
    <property type="project" value="UniProtKB-UniRule"/>
</dbReference>
<keyword evidence="5" id="KW-0414">Isoprene biosynthesis</keyword>
<evidence type="ECO:0000256" key="5">
    <source>
        <dbReference type="HAMAP-Rule" id="MF_00191"/>
    </source>
</evidence>
<dbReference type="HAMAP" id="MF_00191">
    <property type="entry name" value="IspH"/>
    <property type="match status" value="1"/>
</dbReference>
<keyword evidence="3 5" id="KW-0408">Iron</keyword>
<dbReference type="Proteomes" id="UP001144471">
    <property type="component" value="Unassembled WGS sequence"/>
</dbReference>
<feature type="binding site" evidence="5">
    <location>
        <position position="271"/>
    </location>
    <ligand>
        <name>dimethylallyl diphosphate</name>
        <dbReference type="ChEBI" id="CHEBI:57623"/>
    </ligand>
</feature>
<dbReference type="GO" id="GO:0050992">
    <property type="term" value="P:dimethylallyl diphosphate biosynthetic process"/>
    <property type="evidence" value="ECO:0007669"/>
    <property type="project" value="UniProtKB-UniRule"/>
</dbReference>
<evidence type="ECO:0000313" key="7">
    <source>
        <dbReference type="Proteomes" id="UP001144471"/>
    </source>
</evidence>
<comment type="catalytic activity">
    <reaction evidence="5">
        <text>dimethylallyl diphosphate + 2 oxidized [2Fe-2S]-[ferredoxin] + H2O = (2E)-4-hydroxy-3-methylbut-2-enyl diphosphate + 2 reduced [2Fe-2S]-[ferredoxin] + 2 H(+)</text>
        <dbReference type="Rhea" id="RHEA:24825"/>
        <dbReference type="Rhea" id="RHEA-COMP:10000"/>
        <dbReference type="Rhea" id="RHEA-COMP:10001"/>
        <dbReference type="ChEBI" id="CHEBI:15377"/>
        <dbReference type="ChEBI" id="CHEBI:15378"/>
        <dbReference type="ChEBI" id="CHEBI:33737"/>
        <dbReference type="ChEBI" id="CHEBI:33738"/>
        <dbReference type="ChEBI" id="CHEBI:57623"/>
        <dbReference type="ChEBI" id="CHEBI:128753"/>
        <dbReference type="EC" id="1.17.7.4"/>
    </reaction>
</comment>
<dbReference type="GO" id="GO:0051745">
    <property type="term" value="F:4-hydroxy-3-methylbut-2-enyl diphosphate reductase activity"/>
    <property type="evidence" value="ECO:0007669"/>
    <property type="project" value="UniProtKB-UniRule"/>
</dbReference>
<dbReference type="InterPro" id="IPR003451">
    <property type="entry name" value="LytB/IspH"/>
</dbReference>
<feature type="binding site" evidence="5">
    <location>
        <position position="229"/>
    </location>
    <ligand>
        <name>dimethylallyl diphosphate</name>
        <dbReference type="ChEBI" id="CHEBI:57623"/>
    </ligand>
</feature>
<feature type="binding site" evidence="5">
    <location>
        <position position="82"/>
    </location>
    <ligand>
        <name>dimethylallyl diphosphate</name>
        <dbReference type="ChEBI" id="CHEBI:57623"/>
    </ligand>
</feature>
<feature type="binding site" evidence="5">
    <location>
        <position position="227"/>
    </location>
    <ligand>
        <name>isopentenyl diphosphate</name>
        <dbReference type="ChEBI" id="CHEBI:128769"/>
    </ligand>
</feature>
<comment type="pathway">
    <text evidence="5">Isoprenoid biosynthesis; dimethylallyl diphosphate biosynthesis; dimethylallyl diphosphate from (2E)-4-hydroxy-3-methylbutenyl diphosphate: step 1/1.</text>
</comment>
<dbReference type="Gene3D" id="3.40.1010.20">
    <property type="entry name" value="4-hydroxy-3-methylbut-2-enyl diphosphate reductase, catalytic domain"/>
    <property type="match status" value="2"/>
</dbReference>
<dbReference type="GO" id="GO:0046872">
    <property type="term" value="F:metal ion binding"/>
    <property type="evidence" value="ECO:0007669"/>
    <property type="project" value="UniProtKB-KW"/>
</dbReference>
<dbReference type="EC" id="1.17.7.4" evidence="5"/>
<comment type="caution">
    <text evidence="6">The sequence shown here is derived from an EMBL/GenBank/DDBJ whole genome shotgun (WGS) entry which is preliminary data.</text>
</comment>
<protein>
    <recommendedName>
        <fullName evidence="5">4-hydroxy-3-methylbut-2-enyl diphosphate reductase</fullName>
        <shortName evidence="5">HMBPP reductase</shortName>
        <ecNumber evidence="5">1.17.7.4</ecNumber>
    </recommendedName>
</protein>
<feature type="binding site" evidence="5">
    <location>
        <position position="82"/>
    </location>
    <ligand>
        <name>isopentenyl diphosphate</name>
        <dbReference type="ChEBI" id="CHEBI:128769"/>
    </ligand>
</feature>
<feature type="binding site" evidence="5">
    <location>
        <position position="228"/>
    </location>
    <ligand>
        <name>dimethylallyl diphosphate</name>
        <dbReference type="ChEBI" id="CHEBI:57623"/>
    </ligand>
</feature>
<dbReference type="PANTHER" id="PTHR30426:SF0">
    <property type="entry name" value="4-HYDROXY-3-METHYLBUT-2-ENYL DIPHOSPHATE REDUCTASE"/>
    <property type="match status" value="1"/>
</dbReference>
<feature type="binding site" evidence="5">
    <location>
        <position position="132"/>
    </location>
    <ligand>
        <name>isopentenyl diphosphate</name>
        <dbReference type="ChEBI" id="CHEBI:128769"/>
    </ligand>
</feature>
<feature type="binding site" evidence="5">
    <location>
        <position position="227"/>
    </location>
    <ligand>
        <name>dimethylallyl diphosphate</name>
        <dbReference type="ChEBI" id="CHEBI:57623"/>
    </ligand>
</feature>
<feature type="binding site" evidence="5">
    <location>
        <position position="229"/>
    </location>
    <ligand>
        <name>isopentenyl diphosphate</name>
        <dbReference type="ChEBI" id="CHEBI:128769"/>
    </ligand>
</feature>
<comment type="cofactor">
    <cofactor evidence="5">
        <name>[4Fe-4S] cluster</name>
        <dbReference type="ChEBI" id="CHEBI:49883"/>
    </cofactor>
    <text evidence="5">Binds 1 [4Fe-4S] cluster per subunit.</text>
</comment>
<evidence type="ECO:0000256" key="4">
    <source>
        <dbReference type="ARBA" id="ARBA00023014"/>
    </source>
</evidence>
<evidence type="ECO:0000256" key="2">
    <source>
        <dbReference type="ARBA" id="ARBA00022723"/>
    </source>
</evidence>
<feature type="binding site" evidence="5">
    <location>
        <position position="13"/>
    </location>
    <ligand>
        <name>[4Fe-4S] cluster</name>
        <dbReference type="ChEBI" id="CHEBI:49883"/>
    </ligand>
</feature>
<comment type="function">
    <text evidence="5">Catalyzes the conversion of 1-hydroxy-2-methyl-2-(E)-butenyl 4-diphosphate (HMBPP) into a mixture of isopentenyl diphosphate (IPP) and dimethylallyl diphosphate (DMAPP). Acts in the terminal step of the DOXP/MEP pathway for isoprenoid precursor biosynthesis.</text>
</comment>
<dbReference type="NCBIfam" id="NF002187">
    <property type="entry name" value="PRK01045.1-1"/>
    <property type="match status" value="1"/>
</dbReference>
<sequence length="288" mass="32661">MPEVIRAKEMGFCFGVKGAVELAEELAETRRDKKIYMLGMLVHNEHVIDKLKGKGVEILEEADLLEGRDNLKEGDIVVVRAHGTIKPVYDKLLEKKAEIHDAACIFVTTIRKTLQEKEKEGYEILFLGDINHPEVRGIISFGKTVRVIEGIEELKATKIEAEKKYALLTQTTLNKNKFLEVKKYIESNYHNIDIFDKICGATYVRQKAVEELAKEVDLVLVVGGKKSSNTKKLYEISKRINLNTYLVQDENSLDRSWFEKVKRVGITAGASTPEEVIVKIENIIRGTI</sequence>
<feature type="active site" description="Proton donor" evidence="5">
    <location>
        <position position="134"/>
    </location>
</feature>
<proteinExistence type="inferred from homology"/>
<feature type="binding site" evidence="5">
    <location>
        <position position="43"/>
    </location>
    <ligand>
        <name>(2E)-4-hydroxy-3-methylbut-2-enyl diphosphate</name>
        <dbReference type="ChEBI" id="CHEBI:128753"/>
    </ligand>
</feature>
<feature type="binding site" evidence="5">
    <location>
        <position position="229"/>
    </location>
    <ligand>
        <name>(2E)-4-hydroxy-3-methylbut-2-enyl diphosphate</name>
        <dbReference type="ChEBI" id="CHEBI:128753"/>
    </ligand>
</feature>
<feature type="binding site" evidence="5">
    <location>
        <position position="43"/>
    </location>
    <ligand>
        <name>dimethylallyl diphosphate</name>
        <dbReference type="ChEBI" id="CHEBI:57623"/>
    </ligand>
</feature>
<evidence type="ECO:0000256" key="1">
    <source>
        <dbReference type="ARBA" id="ARBA00022485"/>
    </source>
</evidence>
<dbReference type="AlphaFoldDB" id="A0A9W6GM11"/>
<feature type="binding site" evidence="5">
    <location>
        <position position="228"/>
    </location>
    <ligand>
        <name>isopentenyl diphosphate</name>
        <dbReference type="ChEBI" id="CHEBI:128769"/>
    </ligand>
</feature>
<feature type="binding site" evidence="5">
    <location>
        <position position="43"/>
    </location>
    <ligand>
        <name>isopentenyl diphosphate</name>
        <dbReference type="ChEBI" id="CHEBI:128769"/>
    </ligand>
</feature>
<feature type="binding site" evidence="5">
    <location>
        <position position="271"/>
    </location>
    <ligand>
        <name>(2E)-4-hydroxy-3-methylbut-2-enyl diphosphate</name>
        <dbReference type="ChEBI" id="CHEBI:128753"/>
    </ligand>
</feature>
<dbReference type="NCBIfam" id="TIGR00216">
    <property type="entry name" value="ispH_lytB"/>
    <property type="match status" value="1"/>
</dbReference>
<accession>A0A9W6GM11</accession>
<feature type="binding site" evidence="5">
    <location>
        <position position="82"/>
    </location>
    <ligand>
        <name>(2E)-4-hydroxy-3-methylbut-2-enyl diphosphate</name>
        <dbReference type="ChEBI" id="CHEBI:128753"/>
    </ligand>
</feature>
<reference evidence="6" key="1">
    <citation type="submission" date="2022-12" db="EMBL/GenBank/DDBJ databases">
        <title>Reference genome sequencing for broad-spectrum identification of bacterial and archaeal isolates by mass spectrometry.</title>
        <authorList>
            <person name="Sekiguchi Y."/>
            <person name="Tourlousse D.M."/>
        </authorList>
    </citation>
    <scope>NUCLEOTIDE SEQUENCE</scope>
    <source>
        <strain evidence="6">10succ1</strain>
    </source>
</reference>
<keyword evidence="7" id="KW-1185">Reference proteome</keyword>
<evidence type="ECO:0000256" key="3">
    <source>
        <dbReference type="ARBA" id="ARBA00023004"/>
    </source>
</evidence>
<name>A0A9W6GM11_9FUSO</name>
<feature type="binding site" evidence="5">
    <location>
        <position position="104"/>
    </location>
    <ligand>
        <name>[4Fe-4S] cluster</name>
        <dbReference type="ChEBI" id="CHEBI:49883"/>
    </ligand>
</feature>
<dbReference type="RefSeq" id="WP_281837230.1">
    <property type="nucleotide sequence ID" value="NZ_BSDY01000020.1"/>
</dbReference>
<feature type="binding site" evidence="5">
    <location>
        <position position="171"/>
    </location>
    <ligand>
        <name>(2E)-4-hydroxy-3-methylbut-2-enyl diphosphate</name>
        <dbReference type="ChEBI" id="CHEBI:128753"/>
    </ligand>
</feature>
<comment type="catalytic activity">
    <reaction evidence="5">
        <text>isopentenyl diphosphate + 2 oxidized [2Fe-2S]-[ferredoxin] + H2O = (2E)-4-hydroxy-3-methylbut-2-enyl diphosphate + 2 reduced [2Fe-2S]-[ferredoxin] + 2 H(+)</text>
        <dbReference type="Rhea" id="RHEA:24488"/>
        <dbReference type="Rhea" id="RHEA-COMP:10000"/>
        <dbReference type="Rhea" id="RHEA-COMP:10001"/>
        <dbReference type="ChEBI" id="CHEBI:15377"/>
        <dbReference type="ChEBI" id="CHEBI:15378"/>
        <dbReference type="ChEBI" id="CHEBI:33737"/>
        <dbReference type="ChEBI" id="CHEBI:33738"/>
        <dbReference type="ChEBI" id="CHEBI:128753"/>
        <dbReference type="ChEBI" id="CHEBI:128769"/>
        <dbReference type="EC" id="1.17.7.4"/>
    </reaction>
</comment>
<evidence type="ECO:0000313" key="6">
    <source>
        <dbReference type="EMBL" id="GLI57564.1"/>
    </source>
</evidence>
<feature type="binding site" evidence="5">
    <location>
        <position position="199"/>
    </location>
    <ligand>
        <name>[4Fe-4S] cluster</name>
        <dbReference type="ChEBI" id="CHEBI:49883"/>
    </ligand>
</feature>
<dbReference type="Pfam" id="PF02401">
    <property type="entry name" value="LYTB"/>
    <property type="match status" value="1"/>
</dbReference>
<keyword evidence="5" id="KW-0560">Oxidoreductase</keyword>
<feature type="binding site" evidence="5">
    <location>
        <position position="271"/>
    </location>
    <ligand>
        <name>isopentenyl diphosphate</name>
        <dbReference type="ChEBI" id="CHEBI:128769"/>
    </ligand>
</feature>
<dbReference type="GO" id="GO:0051539">
    <property type="term" value="F:4 iron, 4 sulfur cluster binding"/>
    <property type="evidence" value="ECO:0007669"/>
    <property type="project" value="UniProtKB-UniRule"/>
</dbReference>
<comment type="similarity">
    <text evidence="5">Belongs to the IspH family.</text>
</comment>
<feature type="binding site" evidence="5">
    <location>
        <position position="132"/>
    </location>
    <ligand>
        <name>(2E)-4-hydroxy-3-methylbut-2-enyl diphosphate</name>
        <dbReference type="ChEBI" id="CHEBI:128753"/>
    </ligand>
</feature>
<feature type="binding site" evidence="5">
    <location>
        <position position="228"/>
    </location>
    <ligand>
        <name>(2E)-4-hydroxy-3-methylbut-2-enyl diphosphate</name>
        <dbReference type="ChEBI" id="CHEBI:128753"/>
    </ligand>
</feature>
<keyword evidence="4 5" id="KW-0411">Iron-sulfur</keyword>
<feature type="binding site" evidence="5">
    <location>
        <position position="227"/>
    </location>
    <ligand>
        <name>(2E)-4-hydroxy-3-methylbut-2-enyl diphosphate</name>
        <dbReference type="ChEBI" id="CHEBI:128753"/>
    </ligand>
</feature>
<keyword evidence="1 5" id="KW-0004">4Fe-4S</keyword>
<feature type="binding site" evidence="5">
    <location>
        <position position="132"/>
    </location>
    <ligand>
        <name>dimethylallyl diphosphate</name>
        <dbReference type="ChEBI" id="CHEBI:57623"/>
    </ligand>
</feature>
<keyword evidence="2 5" id="KW-0479">Metal-binding</keyword>
<dbReference type="CDD" id="cd13944">
    <property type="entry name" value="lytB_ispH"/>
    <property type="match status" value="1"/>
</dbReference>
<dbReference type="GO" id="GO:0016114">
    <property type="term" value="P:terpenoid biosynthetic process"/>
    <property type="evidence" value="ECO:0007669"/>
    <property type="project" value="UniProtKB-UniRule"/>
</dbReference>
<organism evidence="6 7">
    <name type="scientific">Propionigenium maris DSM 9537</name>
    <dbReference type="NCBI Taxonomy" id="1123000"/>
    <lineage>
        <taxon>Bacteria</taxon>
        <taxon>Fusobacteriati</taxon>
        <taxon>Fusobacteriota</taxon>
        <taxon>Fusobacteriia</taxon>
        <taxon>Fusobacteriales</taxon>
        <taxon>Fusobacteriaceae</taxon>
        <taxon>Propionigenium</taxon>
    </lineage>
</organism>